<evidence type="ECO:0000256" key="8">
    <source>
        <dbReference type="ARBA" id="ARBA00037786"/>
    </source>
</evidence>
<dbReference type="GO" id="GO:0102522">
    <property type="term" value="F:tRNA 4-demethylwyosine alpha-amino-alpha-carboxypropyltransferase activity"/>
    <property type="evidence" value="ECO:0007669"/>
    <property type="project" value="UniProtKB-EC"/>
</dbReference>
<dbReference type="GO" id="GO:0031591">
    <property type="term" value="P:wybutosine biosynthetic process"/>
    <property type="evidence" value="ECO:0007669"/>
    <property type="project" value="TreeGrafter"/>
</dbReference>
<dbReference type="AlphaFoldDB" id="A0AAV7VE72"/>
<comment type="function">
    <text evidence="8">S-adenosyl-L-methionine-dependent transferase that acts as a component of the wybutosine biosynthesis pathway. Wybutosine is a hyper modified guanosine with a tricyclic base found at the 3'-position adjacent to the anticodon of eukaryotic phenylalanine tRNA. Catalyzes the transfer of the alpha-amino-alpha-carboxypropyl (acp) group from S-adenosyl-L-methionine to the C-7 position of 4-demethylwyosine (imG-14) to produce wybutosine-86.</text>
</comment>
<dbReference type="InterPro" id="IPR029063">
    <property type="entry name" value="SAM-dependent_MTases_sf"/>
</dbReference>
<keyword evidence="5" id="KW-0949">S-adenosyl-L-methionine</keyword>
<evidence type="ECO:0000256" key="1">
    <source>
        <dbReference type="ARBA" id="ARBA00004797"/>
    </source>
</evidence>
<dbReference type="Gene3D" id="3.40.50.150">
    <property type="entry name" value="Vaccinia Virus protein VP39"/>
    <property type="match status" value="1"/>
</dbReference>
<organism evidence="11 12">
    <name type="scientific">Pleurodeles waltl</name>
    <name type="common">Iberian ribbed newt</name>
    <dbReference type="NCBI Taxonomy" id="8319"/>
    <lineage>
        <taxon>Eukaryota</taxon>
        <taxon>Metazoa</taxon>
        <taxon>Chordata</taxon>
        <taxon>Craniata</taxon>
        <taxon>Vertebrata</taxon>
        <taxon>Euteleostomi</taxon>
        <taxon>Amphibia</taxon>
        <taxon>Batrachia</taxon>
        <taxon>Caudata</taxon>
        <taxon>Salamandroidea</taxon>
        <taxon>Salamandridae</taxon>
        <taxon>Pleurodelinae</taxon>
        <taxon>Pleurodeles</taxon>
    </lineage>
</organism>
<dbReference type="PANTHER" id="PTHR23245:SF25">
    <property type="entry name" value="TRNA WYBUTOSINE-SYNTHESIZING PROTEIN 2 HOMOLOG"/>
    <property type="match status" value="1"/>
</dbReference>
<accession>A0AAV7VE72</accession>
<dbReference type="GO" id="GO:0005737">
    <property type="term" value="C:cytoplasm"/>
    <property type="evidence" value="ECO:0007669"/>
    <property type="project" value="TreeGrafter"/>
</dbReference>
<dbReference type="Pfam" id="PF02475">
    <property type="entry name" value="TRM5-TYW2_MTfase"/>
    <property type="match status" value="1"/>
</dbReference>
<keyword evidence="12" id="KW-1185">Reference proteome</keyword>
<dbReference type="EMBL" id="JANPWB010000003">
    <property type="protein sequence ID" value="KAJ1199191.1"/>
    <property type="molecule type" value="Genomic_DNA"/>
</dbReference>
<evidence type="ECO:0000313" key="11">
    <source>
        <dbReference type="EMBL" id="KAJ1199191.1"/>
    </source>
</evidence>
<dbReference type="PANTHER" id="PTHR23245">
    <property type="entry name" value="TRNA METHYLTRANSFERASE"/>
    <property type="match status" value="1"/>
</dbReference>
<evidence type="ECO:0000256" key="7">
    <source>
        <dbReference type="ARBA" id="ARBA00031315"/>
    </source>
</evidence>
<evidence type="ECO:0000256" key="3">
    <source>
        <dbReference type="ARBA" id="ARBA00017179"/>
    </source>
</evidence>
<dbReference type="CDD" id="cd02440">
    <property type="entry name" value="AdoMet_MTases"/>
    <property type="match status" value="1"/>
</dbReference>
<comment type="catalytic activity">
    <reaction evidence="9">
        <text>4-demethylwyosine(37) in tRNA(Phe) + S-adenosyl-L-methionine = 4-demethyl-7-[(3S)-3-amino-3-carboxypropyl]wyosine(37) in tRNA(Phe) + S-methyl-5'-thioadenosine + H(+)</text>
        <dbReference type="Rhea" id="RHEA:36355"/>
        <dbReference type="Rhea" id="RHEA-COMP:10164"/>
        <dbReference type="Rhea" id="RHEA-COMP:10378"/>
        <dbReference type="ChEBI" id="CHEBI:15378"/>
        <dbReference type="ChEBI" id="CHEBI:17509"/>
        <dbReference type="ChEBI" id="CHEBI:59789"/>
        <dbReference type="ChEBI" id="CHEBI:64315"/>
        <dbReference type="ChEBI" id="CHEBI:73550"/>
        <dbReference type="EC" id="2.5.1.114"/>
    </reaction>
</comment>
<dbReference type="GO" id="GO:0008175">
    <property type="term" value="F:tRNA methyltransferase activity"/>
    <property type="evidence" value="ECO:0007669"/>
    <property type="project" value="TreeGrafter"/>
</dbReference>
<evidence type="ECO:0000313" key="12">
    <source>
        <dbReference type="Proteomes" id="UP001066276"/>
    </source>
</evidence>
<dbReference type="InterPro" id="IPR056744">
    <property type="entry name" value="TRM5/TYW2-like_N"/>
</dbReference>
<feature type="domain" description="SAM-dependent methyltransferase TRM5/TYW2-type" evidence="10">
    <location>
        <begin position="142"/>
        <end position="457"/>
    </location>
</feature>
<gene>
    <name evidence="11" type="ORF">NDU88_003029</name>
</gene>
<keyword evidence="4" id="KW-0808">Transferase</keyword>
<evidence type="ECO:0000256" key="6">
    <source>
        <dbReference type="ARBA" id="ARBA00022694"/>
    </source>
</evidence>
<dbReference type="SUPFAM" id="SSF53335">
    <property type="entry name" value="S-adenosyl-L-methionine-dependent methyltransferases"/>
    <property type="match status" value="1"/>
</dbReference>
<dbReference type="Gene3D" id="3.30.300.110">
    <property type="entry name" value="Met-10+ protein-like domains"/>
    <property type="match status" value="1"/>
</dbReference>
<protein>
    <recommendedName>
        <fullName evidence="3">tRNA wybutosine-synthesizing protein 2 homolog</fullName>
        <ecNumber evidence="2">2.5.1.114</ecNumber>
    </recommendedName>
    <alternativeName>
        <fullName evidence="7">tRNA(Phe) (4-demethylwyosine(37)-C(7)) aminocarboxypropyltransferase</fullName>
    </alternativeName>
</protein>
<dbReference type="PROSITE" id="PS51684">
    <property type="entry name" value="SAM_MT_TRM5_TYW2"/>
    <property type="match status" value="1"/>
</dbReference>
<proteinExistence type="predicted"/>
<dbReference type="InterPro" id="IPR056745">
    <property type="entry name" value="TYW2_N"/>
</dbReference>
<dbReference type="Pfam" id="PF25132">
    <property type="entry name" value="TYW2_N"/>
    <property type="match status" value="1"/>
</dbReference>
<reference evidence="11" key="1">
    <citation type="journal article" date="2022" name="bioRxiv">
        <title>Sequencing and chromosome-scale assembly of the giantPleurodeles waltlgenome.</title>
        <authorList>
            <person name="Brown T."/>
            <person name="Elewa A."/>
            <person name="Iarovenko S."/>
            <person name="Subramanian E."/>
            <person name="Araus A.J."/>
            <person name="Petzold A."/>
            <person name="Susuki M."/>
            <person name="Suzuki K.-i.T."/>
            <person name="Hayashi T."/>
            <person name="Toyoda A."/>
            <person name="Oliveira C."/>
            <person name="Osipova E."/>
            <person name="Leigh N.D."/>
            <person name="Simon A."/>
            <person name="Yun M.H."/>
        </authorList>
    </citation>
    <scope>NUCLEOTIDE SEQUENCE</scope>
    <source>
        <strain evidence="11">20211129_DDA</strain>
        <tissue evidence="11">Liver</tissue>
    </source>
</reference>
<evidence type="ECO:0000256" key="4">
    <source>
        <dbReference type="ARBA" id="ARBA00022679"/>
    </source>
</evidence>
<comment type="caution">
    <text evidence="11">The sequence shown here is derived from an EMBL/GenBank/DDBJ whole genome shotgun (WGS) entry which is preliminary data.</text>
</comment>
<dbReference type="EC" id="2.5.1.114" evidence="2"/>
<evidence type="ECO:0000259" key="10">
    <source>
        <dbReference type="PROSITE" id="PS51684"/>
    </source>
</evidence>
<name>A0AAV7VE72_PLEWA</name>
<dbReference type="InterPro" id="IPR030382">
    <property type="entry name" value="MeTrfase_TRM5/TYW2"/>
</dbReference>
<dbReference type="FunFam" id="3.30.300.110:FF:000002">
    <property type="entry name" value="tRNA wybutosine-synthesizing protein 2 homolog"/>
    <property type="match status" value="1"/>
</dbReference>
<dbReference type="GO" id="GO:0030488">
    <property type="term" value="P:tRNA methylation"/>
    <property type="evidence" value="ECO:0007669"/>
    <property type="project" value="TreeGrafter"/>
</dbReference>
<dbReference type="InterPro" id="IPR056743">
    <property type="entry name" value="TRM5-TYW2-like_MTfase"/>
</dbReference>
<evidence type="ECO:0000256" key="9">
    <source>
        <dbReference type="ARBA" id="ARBA00049400"/>
    </source>
</evidence>
<evidence type="ECO:0000256" key="5">
    <source>
        <dbReference type="ARBA" id="ARBA00022691"/>
    </source>
</evidence>
<dbReference type="Pfam" id="PF25133">
    <property type="entry name" value="TYW2_N_2"/>
    <property type="match status" value="1"/>
</dbReference>
<dbReference type="Proteomes" id="UP001066276">
    <property type="component" value="Chromosome 2_1"/>
</dbReference>
<keyword evidence="6" id="KW-0819">tRNA processing</keyword>
<comment type="pathway">
    <text evidence="1">tRNA modification; wybutosine-tRNA(Phe) biosynthesis.</text>
</comment>
<evidence type="ECO:0000256" key="2">
    <source>
        <dbReference type="ARBA" id="ARBA00012265"/>
    </source>
</evidence>
<sequence length="460" mass="51893">MWVTVKYDPNVQVLLFTMDGKQEDVGGITAVITKASFSQLYREYLDRCGVLASNYRVQKQPDGMVAVPVLEEKLTESILLELQESVAPGSTCAVIQIKNPVFSKRARVQSPAQNLRQKLHSLVERYGIAWGRELERDLPHSWQLHGDLVLLSKDCFTAPMWKDLGPELWETVATTLGARRLAKQEQISNDGFRTPTVTLLLGHDSWVEHVDNGIRYSFDVTKCMFSRGNVTEKIRVASLCCSGEVVVDLYAGIGYFTLPFLVHAGAAFLHACEWNPHAIIALRRNLDLNRVSDRCRIHEGDNKKLDLQNVADRVNLGLIPSSMEGWPIACRVLRQDTGGILHIHQNVESFRGSSNPNSGSYYQQQVFSKGKVCSPPVEKDFNQSVDLCTQGDAVTIKKETVIKPEWESWAESAESQIQKLLYEIKGKRWKTHILHIEHVKSYAPHVDHIVLDLECRPLPN</sequence>